<dbReference type="PANTHER" id="PTHR11782">
    <property type="entry name" value="ADENOSINE/GUANOSINE DIPHOSPHATASE"/>
    <property type="match status" value="1"/>
</dbReference>
<dbReference type="GO" id="GO:0004382">
    <property type="term" value="F:GDP phosphatase activity"/>
    <property type="evidence" value="ECO:0007669"/>
    <property type="project" value="TreeGrafter"/>
</dbReference>
<keyword evidence="4" id="KW-0067">ATP-binding</keyword>
<dbReference type="GO" id="GO:0009134">
    <property type="term" value="P:nucleoside diphosphate catabolic process"/>
    <property type="evidence" value="ECO:0007669"/>
    <property type="project" value="TreeGrafter"/>
</dbReference>
<keyword evidence="5" id="KW-0812">Transmembrane</keyword>
<dbReference type="GO" id="GO:0045134">
    <property type="term" value="F:UDP phosphatase activity"/>
    <property type="evidence" value="ECO:0007669"/>
    <property type="project" value="TreeGrafter"/>
</dbReference>
<proteinExistence type="inferred from homology"/>
<feature type="transmembrane region" description="Helical" evidence="5">
    <location>
        <begin position="446"/>
        <end position="471"/>
    </location>
</feature>
<evidence type="ECO:0000313" key="8">
    <source>
        <dbReference type="Proteomes" id="UP001431209"/>
    </source>
</evidence>
<keyword evidence="5" id="KW-1133">Transmembrane helix</keyword>
<dbReference type="Pfam" id="PF01150">
    <property type="entry name" value="GDA1_CD39"/>
    <property type="match status" value="1"/>
</dbReference>
<reference evidence="7 8" key="1">
    <citation type="submission" date="2024-03" db="EMBL/GenBank/DDBJ databases">
        <title>The Acrasis kona genome and developmental transcriptomes reveal deep origins of eukaryotic multicellular pathways.</title>
        <authorList>
            <person name="Sheikh S."/>
            <person name="Fu C.-J."/>
            <person name="Brown M.W."/>
            <person name="Baldauf S.L."/>
        </authorList>
    </citation>
    <scope>NUCLEOTIDE SEQUENCE [LARGE SCALE GENOMIC DNA]</scope>
    <source>
        <strain evidence="7 8">ATCC MYA-3509</strain>
    </source>
</reference>
<comment type="caution">
    <text evidence="7">The sequence shown here is derived from an EMBL/GenBank/DDBJ whole genome shotgun (WGS) entry which is preliminary data.</text>
</comment>
<dbReference type="AlphaFoldDB" id="A0AAW2Z045"/>
<dbReference type="PANTHER" id="PTHR11782:SF83">
    <property type="entry name" value="GUANOSINE-DIPHOSPHATASE"/>
    <property type="match status" value="1"/>
</dbReference>
<comment type="similarity">
    <text evidence="1">Belongs to the GDA1/CD39 NTPase family.</text>
</comment>
<evidence type="ECO:0000256" key="1">
    <source>
        <dbReference type="ARBA" id="ARBA00009283"/>
    </source>
</evidence>
<evidence type="ECO:0000256" key="2">
    <source>
        <dbReference type="ARBA" id="ARBA00022801"/>
    </source>
</evidence>
<dbReference type="GO" id="GO:0005886">
    <property type="term" value="C:plasma membrane"/>
    <property type="evidence" value="ECO:0007669"/>
    <property type="project" value="TreeGrafter"/>
</dbReference>
<gene>
    <name evidence="7" type="ORF">AKO1_013198</name>
</gene>
<sequence>MHLSVVGLFFALFTLTCAQISSINYGRIVQNLSPQDPSQKMCYGVVFDAGSSGTRVYVYKWECRKTSSTPRLQVSEQIPEKSIRGGISKFSSNPNAAGPSLIELINFAKGIVPSEQLSWTPIFLRATAGMRLITPDQQAAILDSIRKTFRESGFRFEDEGWARVITGQEEGAYGWVASNYLHDLIKKQVDGTKTRAMMECGGASLQITFVQPQDPPKNKININFPDINQYVLYTHSYLGYGQDQARNEVIKASIVNPNDDTVISPCYNKNFNSTNVFSGNPNLRVIGSGDATKCAALIKDYMKLDPACKDCSIGGNYYPGIPEGMSIDGLGSFVFVNQFYNFTDSFSANALFARVNDFCSSEWSSVQRDHKVDEFLSTRCFSGIYVSQLLTSAFRVDPDTAISARSKIKDVTVVWTLGSMLFDMSTLRCSPGTEDCIYDDDRYKKALLYTFISVLSFAIVVVVLTVIIVAVRRRQRQRMYNRV</sequence>
<dbReference type="Gene3D" id="3.30.420.150">
    <property type="entry name" value="Exopolyphosphatase. Domain 2"/>
    <property type="match status" value="1"/>
</dbReference>
<accession>A0AAW2Z045</accession>
<feature type="signal peptide" evidence="6">
    <location>
        <begin position="1"/>
        <end position="18"/>
    </location>
</feature>
<keyword evidence="8" id="KW-1185">Reference proteome</keyword>
<keyword evidence="2" id="KW-0378">Hydrolase</keyword>
<feature type="active site" description="Proton acceptor" evidence="3">
    <location>
        <position position="170"/>
    </location>
</feature>
<dbReference type="GO" id="GO:0005524">
    <property type="term" value="F:ATP binding"/>
    <property type="evidence" value="ECO:0007669"/>
    <property type="project" value="UniProtKB-KW"/>
</dbReference>
<dbReference type="GO" id="GO:0017111">
    <property type="term" value="F:ribonucleoside triphosphate phosphatase activity"/>
    <property type="evidence" value="ECO:0007669"/>
    <property type="project" value="TreeGrafter"/>
</dbReference>
<dbReference type="CDD" id="cd24003">
    <property type="entry name" value="ASKHA_NBD_GDA1_CD39_NTPase"/>
    <property type="match status" value="1"/>
</dbReference>
<dbReference type="EMBL" id="JAOPGA020000798">
    <property type="protein sequence ID" value="KAL0481942.1"/>
    <property type="molecule type" value="Genomic_DNA"/>
</dbReference>
<evidence type="ECO:0000256" key="5">
    <source>
        <dbReference type="SAM" id="Phobius"/>
    </source>
</evidence>
<feature type="binding site" evidence="4">
    <location>
        <begin position="202"/>
        <end position="206"/>
    </location>
    <ligand>
        <name>ATP</name>
        <dbReference type="ChEBI" id="CHEBI:30616"/>
    </ligand>
</feature>
<organism evidence="7 8">
    <name type="scientific">Acrasis kona</name>
    <dbReference type="NCBI Taxonomy" id="1008807"/>
    <lineage>
        <taxon>Eukaryota</taxon>
        <taxon>Discoba</taxon>
        <taxon>Heterolobosea</taxon>
        <taxon>Tetramitia</taxon>
        <taxon>Eutetramitia</taxon>
        <taxon>Acrasidae</taxon>
        <taxon>Acrasis</taxon>
    </lineage>
</organism>
<evidence type="ECO:0000313" key="7">
    <source>
        <dbReference type="EMBL" id="KAL0481942.1"/>
    </source>
</evidence>
<dbReference type="InterPro" id="IPR000407">
    <property type="entry name" value="GDA1_CD39_NTPase"/>
</dbReference>
<protein>
    <submittedName>
        <fullName evidence="7">Apyrase</fullName>
    </submittedName>
</protein>
<keyword evidence="4" id="KW-0547">Nucleotide-binding</keyword>
<dbReference type="Proteomes" id="UP001431209">
    <property type="component" value="Unassembled WGS sequence"/>
</dbReference>
<dbReference type="PROSITE" id="PS01238">
    <property type="entry name" value="GDA1_CD39_NTPASE"/>
    <property type="match status" value="1"/>
</dbReference>
<name>A0AAW2Z045_9EUKA</name>
<keyword evidence="5" id="KW-0472">Membrane</keyword>
<feature type="chain" id="PRO_5043677339" evidence="6">
    <location>
        <begin position="19"/>
        <end position="483"/>
    </location>
</feature>
<evidence type="ECO:0000256" key="6">
    <source>
        <dbReference type="SAM" id="SignalP"/>
    </source>
</evidence>
<dbReference type="Gene3D" id="3.30.420.40">
    <property type="match status" value="1"/>
</dbReference>
<evidence type="ECO:0000256" key="3">
    <source>
        <dbReference type="PIRSR" id="PIRSR600407-1"/>
    </source>
</evidence>
<keyword evidence="6" id="KW-0732">Signal</keyword>
<evidence type="ECO:0000256" key="4">
    <source>
        <dbReference type="PIRSR" id="PIRSR600407-2"/>
    </source>
</evidence>